<dbReference type="RefSeq" id="WP_371753171.1">
    <property type="nucleotide sequence ID" value="NZ_JAYJLD010000005.1"/>
</dbReference>
<dbReference type="SUPFAM" id="SSF53756">
    <property type="entry name" value="UDP-Glycosyltransferase/glycogen phosphorylase"/>
    <property type="match status" value="1"/>
</dbReference>
<dbReference type="PANTHER" id="PTHR12526">
    <property type="entry name" value="GLYCOSYLTRANSFERASE"/>
    <property type="match status" value="1"/>
</dbReference>
<dbReference type="PANTHER" id="PTHR12526:SF638">
    <property type="entry name" value="SPORE COAT PROTEIN SA"/>
    <property type="match status" value="1"/>
</dbReference>
<dbReference type="EMBL" id="JAYJLD010000005">
    <property type="protein sequence ID" value="MEB3101057.1"/>
    <property type="molecule type" value="Genomic_DNA"/>
</dbReference>
<evidence type="ECO:0000313" key="4">
    <source>
        <dbReference type="Proteomes" id="UP001310386"/>
    </source>
</evidence>
<evidence type="ECO:0000259" key="2">
    <source>
        <dbReference type="Pfam" id="PF13439"/>
    </source>
</evidence>
<dbReference type="Pfam" id="PF13439">
    <property type="entry name" value="Glyco_transf_4"/>
    <property type="match status" value="1"/>
</dbReference>
<sequence length="405" mass="45298">MPMNRSLRILMLTWEYPPMIVGGLSRSVHGLAVHLAELNHEIHVITRSAGFVPEYEYTDRVHVHRVSVNSAVSREAFAEWVLLMNIGFVQHTLKLWNNGMRFHLIHAHDWLVHDSAEEMGEFLGIPIIATLHATEAGRFFGRLDTDLQKTIHAKEFRMSTAADRIIVCSRAMEAEVNGLFRPPPHKVSVLPNGFDPADLSFPTRLHRERKLLAAQRTCPDAKVKGIDILYVGRLVHEKGIHNLIEAMPAILRMYPQTRLWIVGDGPKREALIASAQRLAKDRVFFTGRISDRMRRFLLSAADVCVVPSLYEPFGIAALEAMAAGIPVVASETGGLPEIVRHNETGLTAAPGSPQALAEQILALLNDPEKAQRLTVEAKREIIEHFNWQSIAEATARLYGEVLKAQ</sequence>
<dbReference type="Pfam" id="PF00534">
    <property type="entry name" value="Glycos_transf_1"/>
    <property type="match status" value="1"/>
</dbReference>
<dbReference type="Gene3D" id="3.40.50.2000">
    <property type="entry name" value="Glycogen Phosphorylase B"/>
    <property type="match status" value="2"/>
</dbReference>
<evidence type="ECO:0000313" key="3">
    <source>
        <dbReference type="EMBL" id="MEB3101057.1"/>
    </source>
</evidence>
<keyword evidence="3" id="KW-0328">Glycosyltransferase</keyword>
<feature type="domain" description="Glycosyltransferase subfamily 4-like N-terminal" evidence="2">
    <location>
        <begin position="21"/>
        <end position="197"/>
    </location>
</feature>
<dbReference type="EC" id="2.4.-.-" evidence="3"/>
<protein>
    <submittedName>
        <fullName evidence="3">Glycosyltransferase family 4 protein</fullName>
        <ecNumber evidence="3">2.4.-.-</ecNumber>
    </submittedName>
</protein>
<organism evidence="3 4">
    <name type="scientific">Ferviditalea candida</name>
    <dbReference type="NCBI Taxonomy" id="3108399"/>
    <lineage>
        <taxon>Bacteria</taxon>
        <taxon>Bacillati</taxon>
        <taxon>Bacillota</taxon>
        <taxon>Bacilli</taxon>
        <taxon>Bacillales</taxon>
        <taxon>Paenibacillaceae</taxon>
        <taxon>Ferviditalea</taxon>
    </lineage>
</organism>
<keyword evidence="4" id="KW-1185">Reference proteome</keyword>
<feature type="domain" description="Glycosyl transferase family 1" evidence="1">
    <location>
        <begin position="223"/>
        <end position="378"/>
    </location>
</feature>
<dbReference type="Proteomes" id="UP001310386">
    <property type="component" value="Unassembled WGS sequence"/>
</dbReference>
<proteinExistence type="predicted"/>
<keyword evidence="3" id="KW-0808">Transferase</keyword>
<dbReference type="InterPro" id="IPR001296">
    <property type="entry name" value="Glyco_trans_1"/>
</dbReference>
<comment type="caution">
    <text evidence="3">The sequence shown here is derived from an EMBL/GenBank/DDBJ whole genome shotgun (WGS) entry which is preliminary data.</text>
</comment>
<accession>A0ABU5ZGQ8</accession>
<gene>
    <name evidence="3" type="ORF">VF724_05210</name>
</gene>
<name>A0ABU5ZGQ8_9BACL</name>
<reference evidence="3" key="1">
    <citation type="submission" date="2023-12" db="EMBL/GenBank/DDBJ databases">
        <title>Fervidustalea candida gen. nov., sp. nov., a novel member of the family Paenibacillaceae isolated from a geothermal area.</title>
        <authorList>
            <person name="Li W.-J."/>
            <person name="Jiao J.-Y."/>
            <person name="Chen Y."/>
        </authorList>
    </citation>
    <scope>NUCLEOTIDE SEQUENCE</scope>
    <source>
        <strain evidence="3">SYSU GA230002</strain>
    </source>
</reference>
<evidence type="ECO:0000259" key="1">
    <source>
        <dbReference type="Pfam" id="PF00534"/>
    </source>
</evidence>
<dbReference type="CDD" id="cd03801">
    <property type="entry name" value="GT4_PimA-like"/>
    <property type="match status" value="1"/>
</dbReference>
<dbReference type="InterPro" id="IPR028098">
    <property type="entry name" value="Glyco_trans_4-like_N"/>
</dbReference>
<dbReference type="GO" id="GO:0016757">
    <property type="term" value="F:glycosyltransferase activity"/>
    <property type="evidence" value="ECO:0007669"/>
    <property type="project" value="UniProtKB-KW"/>
</dbReference>